<reference evidence="1 2" key="1">
    <citation type="submission" date="2019-07" db="EMBL/GenBank/DDBJ databases">
        <title>Whole genome shotgun sequence of Gluconobacter kanchanaburiensis NBRC 103587.</title>
        <authorList>
            <person name="Hosoyama A."/>
            <person name="Uohara A."/>
            <person name="Ohji S."/>
            <person name="Ichikawa N."/>
        </authorList>
    </citation>
    <scope>NUCLEOTIDE SEQUENCE [LARGE SCALE GENOMIC DNA]</scope>
    <source>
        <strain evidence="1 2">NBRC 103587</strain>
    </source>
</reference>
<comment type="caution">
    <text evidence="1">The sequence shown here is derived from an EMBL/GenBank/DDBJ whole genome shotgun (WGS) entry which is preliminary data.</text>
</comment>
<dbReference type="EMBL" id="BJVA01000017">
    <property type="protein sequence ID" value="GEK97141.1"/>
    <property type="molecule type" value="Genomic_DNA"/>
</dbReference>
<sequence length="95" mass="10531">MPNAPAVESVPEFVPQSGLQAGSEFYDEPYLETCCRSTLHRLLLCASAGRPTGLKDQPCLERLERLGLSELREDGRFVITQDGLKRHRSEIGATD</sequence>
<dbReference type="AlphaFoldDB" id="A0A511BBF1"/>
<dbReference type="RefSeq" id="WP_167506368.1">
    <property type="nucleotide sequence ID" value="NZ_BARK01000021.1"/>
</dbReference>
<evidence type="ECO:0000313" key="1">
    <source>
        <dbReference type="EMBL" id="GEK97141.1"/>
    </source>
</evidence>
<protein>
    <submittedName>
        <fullName evidence="1">Uncharacterized protein</fullName>
    </submittedName>
</protein>
<name>A0A511BBF1_9PROT</name>
<proteinExistence type="predicted"/>
<dbReference type="Proteomes" id="UP000321079">
    <property type="component" value="Unassembled WGS sequence"/>
</dbReference>
<keyword evidence="2" id="KW-1185">Reference proteome</keyword>
<gene>
    <name evidence="1" type="ORF">GKA01_23380</name>
</gene>
<evidence type="ECO:0000313" key="2">
    <source>
        <dbReference type="Proteomes" id="UP000321079"/>
    </source>
</evidence>
<organism evidence="1 2">
    <name type="scientific">Gluconobacter kanchanaburiensis NBRC 103587</name>
    <dbReference type="NCBI Taxonomy" id="1307948"/>
    <lineage>
        <taxon>Bacteria</taxon>
        <taxon>Pseudomonadati</taxon>
        <taxon>Pseudomonadota</taxon>
        <taxon>Alphaproteobacteria</taxon>
        <taxon>Acetobacterales</taxon>
        <taxon>Acetobacteraceae</taxon>
        <taxon>Gluconobacter</taxon>
    </lineage>
</organism>
<accession>A0A511BBF1</accession>